<dbReference type="InterPro" id="IPR000182">
    <property type="entry name" value="GNAT_dom"/>
</dbReference>
<evidence type="ECO:0000256" key="2">
    <source>
        <dbReference type="ARBA" id="ARBA00023315"/>
    </source>
</evidence>
<gene>
    <name evidence="4" type="ORF">DXN04_23215</name>
</gene>
<sequence length="161" mass="17970">MMLTIRTIEQRDNSALAKIIRDIFIEFDAPKIGTVYDDPNTDQLYEVFQHPKSTYYLAEENGDVLGGCGLYPTDGLPEGCAELVKFYLSPAARGKGLGRVLMEQAIAAAPGLGYKQIYLETFDQLATAVGMYEKAGFRKLDRPMGNSGHYNTTLWMIMDVR</sequence>
<accession>A0A3E1NXE4</accession>
<dbReference type="PANTHER" id="PTHR43877">
    <property type="entry name" value="AMINOALKYLPHOSPHONATE N-ACETYLTRANSFERASE-RELATED-RELATED"/>
    <property type="match status" value="1"/>
</dbReference>
<dbReference type="CDD" id="cd04301">
    <property type="entry name" value="NAT_SF"/>
    <property type="match status" value="1"/>
</dbReference>
<keyword evidence="2" id="KW-0012">Acyltransferase</keyword>
<organism evidence="4 5">
    <name type="scientific">Chitinophaga silvisoli</name>
    <dbReference type="NCBI Taxonomy" id="2291814"/>
    <lineage>
        <taxon>Bacteria</taxon>
        <taxon>Pseudomonadati</taxon>
        <taxon>Bacteroidota</taxon>
        <taxon>Chitinophagia</taxon>
        <taxon>Chitinophagales</taxon>
        <taxon>Chitinophagaceae</taxon>
        <taxon>Chitinophaga</taxon>
    </lineage>
</organism>
<evidence type="ECO:0000313" key="5">
    <source>
        <dbReference type="Proteomes" id="UP000261174"/>
    </source>
</evidence>
<dbReference type="Gene3D" id="3.40.630.30">
    <property type="match status" value="1"/>
</dbReference>
<reference evidence="4 5" key="1">
    <citation type="submission" date="2018-08" db="EMBL/GenBank/DDBJ databases">
        <title>Chitinophaga sp. K20C18050901, a novel bacterium isolated from forest soil.</title>
        <authorList>
            <person name="Wang C."/>
        </authorList>
    </citation>
    <scope>NUCLEOTIDE SEQUENCE [LARGE SCALE GENOMIC DNA]</scope>
    <source>
        <strain evidence="4 5">K20C18050901</strain>
    </source>
</reference>
<dbReference type="SUPFAM" id="SSF55729">
    <property type="entry name" value="Acyl-CoA N-acyltransferases (Nat)"/>
    <property type="match status" value="1"/>
</dbReference>
<evidence type="ECO:0000259" key="3">
    <source>
        <dbReference type="PROSITE" id="PS51186"/>
    </source>
</evidence>
<dbReference type="InterPro" id="IPR050832">
    <property type="entry name" value="Bact_Acetyltransf"/>
</dbReference>
<dbReference type="PANTHER" id="PTHR43877:SF2">
    <property type="entry name" value="AMINOALKYLPHOSPHONATE N-ACETYLTRANSFERASE-RELATED"/>
    <property type="match status" value="1"/>
</dbReference>
<dbReference type="AlphaFoldDB" id="A0A3E1NXE4"/>
<dbReference type="InterPro" id="IPR016181">
    <property type="entry name" value="Acyl_CoA_acyltransferase"/>
</dbReference>
<dbReference type="GO" id="GO:0016747">
    <property type="term" value="F:acyltransferase activity, transferring groups other than amino-acyl groups"/>
    <property type="evidence" value="ECO:0007669"/>
    <property type="project" value="InterPro"/>
</dbReference>
<proteinExistence type="predicted"/>
<dbReference type="OrthoDB" id="5419426at2"/>
<dbReference type="Pfam" id="PF00583">
    <property type="entry name" value="Acetyltransf_1"/>
    <property type="match status" value="1"/>
</dbReference>
<evidence type="ECO:0000313" key="4">
    <source>
        <dbReference type="EMBL" id="RFM32590.1"/>
    </source>
</evidence>
<comment type="caution">
    <text evidence="4">The sequence shown here is derived from an EMBL/GenBank/DDBJ whole genome shotgun (WGS) entry which is preliminary data.</text>
</comment>
<evidence type="ECO:0000256" key="1">
    <source>
        <dbReference type="ARBA" id="ARBA00022679"/>
    </source>
</evidence>
<keyword evidence="5" id="KW-1185">Reference proteome</keyword>
<name>A0A3E1NXE4_9BACT</name>
<dbReference type="EMBL" id="QTJV01000009">
    <property type="protein sequence ID" value="RFM32590.1"/>
    <property type="molecule type" value="Genomic_DNA"/>
</dbReference>
<dbReference type="Proteomes" id="UP000261174">
    <property type="component" value="Unassembled WGS sequence"/>
</dbReference>
<dbReference type="PROSITE" id="PS51186">
    <property type="entry name" value="GNAT"/>
    <property type="match status" value="1"/>
</dbReference>
<keyword evidence="1 4" id="KW-0808">Transferase</keyword>
<feature type="domain" description="N-acetyltransferase" evidence="3">
    <location>
        <begin position="3"/>
        <end position="161"/>
    </location>
</feature>
<protein>
    <submittedName>
        <fullName evidence="4">GNAT family N-acetyltransferase</fullName>
    </submittedName>
</protein>